<evidence type="ECO:0000256" key="9">
    <source>
        <dbReference type="ARBA" id="ARBA00023310"/>
    </source>
</evidence>
<sequence>MGADIKSIKNRIRSIDSTLHVTKAMQLVASSKIKRAAEAASGASSYSDAVCAAMHDIVSPETAGSVFVVPKESGKTLIVAVAGDRGLAGGYNSNIIKLLSAEIAETDAAVLPVGRRIYDYCVHHGISLFDNVFRSSEKLTDNGIREISGAITEKFAAGEYRAVKVLGTRPVNVLTQTAEIKTVLPLERAGNGSTQTVFEPDAETVMNSAIPDYLTAVICAEIRKSFLSELYARRNAMDSATKNASEMIDRLNLSYNRARQSSITQEITEIVAGAENQ</sequence>
<dbReference type="HAMAP" id="MF_00815">
    <property type="entry name" value="ATP_synth_gamma_bact"/>
    <property type="match status" value="1"/>
</dbReference>
<dbReference type="GO" id="GO:0046933">
    <property type="term" value="F:proton-transporting ATP synthase activity, rotational mechanism"/>
    <property type="evidence" value="ECO:0007669"/>
    <property type="project" value="UniProtKB-UniRule"/>
</dbReference>
<keyword evidence="9 10" id="KW-0066">ATP synthesis</keyword>
<keyword evidence="4 10" id="KW-0813">Transport</keyword>
<keyword evidence="7 10" id="KW-0472">Membrane</keyword>
<dbReference type="GO" id="GO:0045259">
    <property type="term" value="C:proton-transporting ATP synthase complex"/>
    <property type="evidence" value="ECO:0007669"/>
    <property type="project" value="UniProtKB-KW"/>
</dbReference>
<keyword evidence="8 10" id="KW-0139">CF(1)</keyword>
<evidence type="ECO:0000256" key="4">
    <source>
        <dbReference type="ARBA" id="ARBA00022448"/>
    </source>
</evidence>
<evidence type="ECO:0000256" key="6">
    <source>
        <dbReference type="ARBA" id="ARBA00023065"/>
    </source>
</evidence>
<evidence type="ECO:0000256" key="2">
    <source>
        <dbReference type="ARBA" id="ARBA00004170"/>
    </source>
</evidence>
<dbReference type="AlphaFoldDB" id="A0AAE3FIM6"/>
<evidence type="ECO:0000256" key="5">
    <source>
        <dbReference type="ARBA" id="ARBA00022781"/>
    </source>
</evidence>
<dbReference type="Gene3D" id="3.40.1380.10">
    <property type="match status" value="1"/>
</dbReference>
<dbReference type="Pfam" id="PF00231">
    <property type="entry name" value="ATP-synt"/>
    <property type="match status" value="1"/>
</dbReference>
<dbReference type="PANTHER" id="PTHR11693">
    <property type="entry name" value="ATP SYNTHASE GAMMA CHAIN"/>
    <property type="match status" value="1"/>
</dbReference>
<keyword evidence="5 10" id="KW-0375">Hydrogen ion transport</keyword>
<evidence type="ECO:0000256" key="3">
    <source>
        <dbReference type="ARBA" id="ARBA00007681"/>
    </source>
</evidence>
<accession>A0AAE3FIM6</accession>
<evidence type="ECO:0000256" key="7">
    <source>
        <dbReference type="ARBA" id="ARBA00023136"/>
    </source>
</evidence>
<evidence type="ECO:0000256" key="10">
    <source>
        <dbReference type="HAMAP-Rule" id="MF_00815"/>
    </source>
</evidence>
<comment type="similarity">
    <text evidence="3 10">Belongs to the ATPase gamma chain family.</text>
</comment>
<evidence type="ECO:0000313" key="12">
    <source>
        <dbReference type="Proteomes" id="UP001139365"/>
    </source>
</evidence>
<keyword evidence="10" id="KW-1003">Cell membrane</keyword>
<dbReference type="GO" id="GO:0005524">
    <property type="term" value="F:ATP binding"/>
    <property type="evidence" value="ECO:0007669"/>
    <property type="project" value="UniProtKB-UniRule"/>
</dbReference>
<name>A0AAE3FIM6_9BACT</name>
<comment type="subunit">
    <text evidence="10">F-type ATPases have 2 components, CF(1) - the catalytic core - and CF(0) - the membrane proton channel. CF(1) has five subunits: alpha(3), beta(3), gamma(1), delta(1), epsilon(1). CF(0) has three main subunits: a, b and c.</text>
</comment>
<dbReference type="SUPFAM" id="SSF52943">
    <property type="entry name" value="ATP synthase (F1-ATPase), gamma subunit"/>
    <property type="match status" value="1"/>
</dbReference>
<dbReference type="CDD" id="cd12151">
    <property type="entry name" value="F1-ATPase_gamma"/>
    <property type="match status" value="1"/>
</dbReference>
<dbReference type="EMBL" id="JALEMU010000047">
    <property type="protein sequence ID" value="MCI5755198.1"/>
    <property type="molecule type" value="Genomic_DNA"/>
</dbReference>
<comment type="subcellular location">
    <subcellularLocation>
        <location evidence="10">Cell membrane</location>
        <topology evidence="10">Peripheral membrane protein</topology>
    </subcellularLocation>
    <subcellularLocation>
        <location evidence="2">Membrane</location>
        <topology evidence="2">Peripheral membrane protein</topology>
    </subcellularLocation>
</comment>
<comment type="caution">
    <text evidence="11">The sequence shown here is derived from an EMBL/GenBank/DDBJ whole genome shotgun (WGS) entry which is preliminary data.</text>
</comment>
<gene>
    <name evidence="10 11" type="primary">atpG</name>
    <name evidence="11" type="ORF">MR241_02755</name>
</gene>
<dbReference type="InterPro" id="IPR000131">
    <property type="entry name" value="ATP_synth_F1_gsu"/>
</dbReference>
<dbReference type="Proteomes" id="UP001139365">
    <property type="component" value="Unassembled WGS sequence"/>
</dbReference>
<organism evidence="11 12">
    <name type="scientific">Candidatus Colimorpha enterica</name>
    <dbReference type="NCBI Taxonomy" id="3083063"/>
    <lineage>
        <taxon>Bacteria</taxon>
        <taxon>Pseudomonadati</taxon>
        <taxon>Bacteroidota</taxon>
        <taxon>Bacteroidia</taxon>
        <taxon>Bacteroidales</taxon>
        <taxon>Candidatus Colimorpha</taxon>
    </lineage>
</organism>
<reference evidence="11 12" key="1">
    <citation type="submission" date="2022-03" db="EMBL/GenBank/DDBJ databases">
        <title>Metagenome-assembled genomes from swine fecal metagenomes.</title>
        <authorList>
            <person name="Holman D.B."/>
            <person name="Kommadath A."/>
        </authorList>
    </citation>
    <scope>NUCLEOTIDE SEQUENCE [LARGE SCALE GENOMIC DNA]</scope>
    <source>
        <strain evidence="11">SUG147</strain>
    </source>
</reference>
<comment type="function">
    <text evidence="1 10">Produces ATP from ADP in the presence of a proton gradient across the membrane. The gamma chain is believed to be important in regulating ATPase activity and the flow of protons through the CF(0) complex.</text>
</comment>
<dbReference type="NCBIfam" id="TIGR01146">
    <property type="entry name" value="ATPsyn_F1gamma"/>
    <property type="match status" value="1"/>
</dbReference>
<proteinExistence type="inferred from homology"/>
<dbReference type="PANTHER" id="PTHR11693:SF22">
    <property type="entry name" value="ATP SYNTHASE SUBUNIT GAMMA, MITOCHONDRIAL"/>
    <property type="match status" value="1"/>
</dbReference>
<dbReference type="GO" id="GO:0042777">
    <property type="term" value="P:proton motive force-driven plasma membrane ATP synthesis"/>
    <property type="evidence" value="ECO:0007669"/>
    <property type="project" value="UniProtKB-UniRule"/>
</dbReference>
<dbReference type="Gene3D" id="1.10.287.80">
    <property type="entry name" value="ATP synthase, gamma subunit, helix hairpin domain"/>
    <property type="match status" value="1"/>
</dbReference>
<protein>
    <recommendedName>
        <fullName evidence="10">ATP synthase gamma chain</fullName>
    </recommendedName>
    <alternativeName>
        <fullName evidence="10">ATP synthase F1 sector gamma subunit</fullName>
    </alternativeName>
    <alternativeName>
        <fullName evidence="10">F-ATPase gamma subunit</fullName>
    </alternativeName>
</protein>
<evidence type="ECO:0000256" key="1">
    <source>
        <dbReference type="ARBA" id="ARBA00003456"/>
    </source>
</evidence>
<dbReference type="GO" id="GO:0005886">
    <property type="term" value="C:plasma membrane"/>
    <property type="evidence" value="ECO:0007669"/>
    <property type="project" value="UniProtKB-SubCell"/>
</dbReference>
<dbReference type="InterPro" id="IPR035968">
    <property type="entry name" value="ATP_synth_F1_ATPase_gsu"/>
</dbReference>
<keyword evidence="6 10" id="KW-0406">Ion transport</keyword>
<evidence type="ECO:0000313" key="11">
    <source>
        <dbReference type="EMBL" id="MCI5755198.1"/>
    </source>
</evidence>
<dbReference type="PRINTS" id="PR00126">
    <property type="entry name" value="ATPASEGAMMA"/>
</dbReference>
<evidence type="ECO:0000256" key="8">
    <source>
        <dbReference type="ARBA" id="ARBA00023196"/>
    </source>
</evidence>